<sequence length="120" mass="14236">MSGYLGPYKGEKYHIPDFRRGMQPTGRQEVLNQAHHSLRSVIQRTFGVWKKKWKILKTTPNFSFNKQVKIVIATMALHNYVKRHIQHDHHFEESNNYQDKETEEEIYIDEESHETNNPGA</sequence>
<evidence type="ECO:0000313" key="6">
    <source>
        <dbReference type="Proteomes" id="UP001281410"/>
    </source>
</evidence>
<evidence type="ECO:0000256" key="3">
    <source>
        <dbReference type="SAM" id="MobiDB-lite"/>
    </source>
</evidence>
<feature type="compositionally biased region" description="Acidic residues" evidence="3">
    <location>
        <begin position="101"/>
        <end position="112"/>
    </location>
</feature>
<feature type="region of interest" description="Disordered" evidence="3">
    <location>
        <begin position="88"/>
        <end position="120"/>
    </location>
</feature>
<accession>A0AAE0AK09</accession>
<dbReference type="GO" id="GO:0046872">
    <property type="term" value="F:metal ion binding"/>
    <property type="evidence" value="ECO:0007669"/>
    <property type="project" value="UniProtKB-KW"/>
</dbReference>
<keyword evidence="6" id="KW-1185">Reference proteome</keyword>
<evidence type="ECO:0000313" key="5">
    <source>
        <dbReference type="EMBL" id="KAK3218802.1"/>
    </source>
</evidence>
<gene>
    <name evidence="5" type="ORF">Dsin_012772</name>
</gene>
<evidence type="ECO:0000259" key="4">
    <source>
        <dbReference type="Pfam" id="PF13359"/>
    </source>
</evidence>
<keyword evidence="2" id="KW-0479">Metal-binding</keyword>
<comment type="caution">
    <text evidence="5">The sequence shown here is derived from an EMBL/GenBank/DDBJ whole genome shotgun (WGS) entry which is preliminary data.</text>
</comment>
<evidence type="ECO:0000256" key="2">
    <source>
        <dbReference type="ARBA" id="ARBA00022723"/>
    </source>
</evidence>
<comment type="cofactor">
    <cofactor evidence="1">
        <name>a divalent metal cation</name>
        <dbReference type="ChEBI" id="CHEBI:60240"/>
    </cofactor>
</comment>
<name>A0AAE0AK09_9ROSI</name>
<feature type="domain" description="DDE Tnp4" evidence="4">
    <location>
        <begin position="10"/>
        <end position="79"/>
    </location>
</feature>
<evidence type="ECO:0000256" key="1">
    <source>
        <dbReference type="ARBA" id="ARBA00001968"/>
    </source>
</evidence>
<dbReference type="InterPro" id="IPR027806">
    <property type="entry name" value="HARBI1_dom"/>
</dbReference>
<proteinExistence type="predicted"/>
<dbReference type="Proteomes" id="UP001281410">
    <property type="component" value="Unassembled WGS sequence"/>
</dbReference>
<dbReference type="AlphaFoldDB" id="A0AAE0AK09"/>
<protein>
    <recommendedName>
        <fullName evidence="4">DDE Tnp4 domain-containing protein</fullName>
    </recommendedName>
</protein>
<dbReference type="Pfam" id="PF13359">
    <property type="entry name" value="DDE_Tnp_4"/>
    <property type="match status" value="1"/>
</dbReference>
<reference evidence="5" key="1">
    <citation type="journal article" date="2023" name="Plant J.">
        <title>Genome sequences and population genomics provide insights into the demographic history, inbreeding, and mutation load of two 'living fossil' tree species of Dipteronia.</title>
        <authorList>
            <person name="Feng Y."/>
            <person name="Comes H.P."/>
            <person name="Chen J."/>
            <person name="Zhu S."/>
            <person name="Lu R."/>
            <person name="Zhang X."/>
            <person name="Li P."/>
            <person name="Qiu J."/>
            <person name="Olsen K.M."/>
            <person name="Qiu Y."/>
        </authorList>
    </citation>
    <scope>NUCLEOTIDE SEQUENCE</scope>
    <source>
        <strain evidence="5">NBL</strain>
    </source>
</reference>
<organism evidence="5 6">
    <name type="scientific">Dipteronia sinensis</name>
    <dbReference type="NCBI Taxonomy" id="43782"/>
    <lineage>
        <taxon>Eukaryota</taxon>
        <taxon>Viridiplantae</taxon>
        <taxon>Streptophyta</taxon>
        <taxon>Embryophyta</taxon>
        <taxon>Tracheophyta</taxon>
        <taxon>Spermatophyta</taxon>
        <taxon>Magnoliopsida</taxon>
        <taxon>eudicotyledons</taxon>
        <taxon>Gunneridae</taxon>
        <taxon>Pentapetalae</taxon>
        <taxon>rosids</taxon>
        <taxon>malvids</taxon>
        <taxon>Sapindales</taxon>
        <taxon>Sapindaceae</taxon>
        <taxon>Hippocastanoideae</taxon>
        <taxon>Acereae</taxon>
        <taxon>Dipteronia</taxon>
    </lineage>
</organism>
<dbReference type="EMBL" id="JANJYJ010000004">
    <property type="protein sequence ID" value="KAK3218802.1"/>
    <property type="molecule type" value="Genomic_DNA"/>
</dbReference>